<evidence type="ECO:0000313" key="1">
    <source>
        <dbReference type="EMBL" id="CAF1228665.1"/>
    </source>
</evidence>
<protein>
    <submittedName>
        <fullName evidence="1">Uncharacterized protein</fullName>
    </submittedName>
</protein>
<gene>
    <name evidence="1" type="ORF">GPM918_LOCUS25056</name>
    <name evidence="2" type="ORF">SRO942_LOCUS25062</name>
</gene>
<dbReference type="AlphaFoldDB" id="A0A814YFX4"/>
<evidence type="ECO:0000313" key="2">
    <source>
        <dbReference type="EMBL" id="CAF3991430.1"/>
    </source>
</evidence>
<evidence type="ECO:0000313" key="3">
    <source>
        <dbReference type="Proteomes" id="UP000663829"/>
    </source>
</evidence>
<dbReference type="Proteomes" id="UP000681722">
    <property type="component" value="Unassembled WGS sequence"/>
</dbReference>
<organism evidence="1 3">
    <name type="scientific">Didymodactylos carnosus</name>
    <dbReference type="NCBI Taxonomy" id="1234261"/>
    <lineage>
        <taxon>Eukaryota</taxon>
        <taxon>Metazoa</taxon>
        <taxon>Spiralia</taxon>
        <taxon>Gnathifera</taxon>
        <taxon>Rotifera</taxon>
        <taxon>Eurotatoria</taxon>
        <taxon>Bdelloidea</taxon>
        <taxon>Philodinida</taxon>
        <taxon>Philodinidae</taxon>
        <taxon>Didymodactylos</taxon>
    </lineage>
</organism>
<comment type="caution">
    <text evidence="1">The sequence shown here is derived from an EMBL/GenBank/DDBJ whole genome shotgun (WGS) entry which is preliminary data.</text>
</comment>
<sequence length="1145" mass="129782">MVVVIEIGNKSTSSYLALNAKKEFILQNTPAYWSAQNNFLTGRFFANLRLFYIGIDSTTAVKTKDSFYIFNVKRKVASTTGKYYDTITRTDNNGVTFLIKRLDATTIDLIDVQGKTDDDLYKDIEECSQVRIRTLSSELHAFSFENVIRQHQYSLDEYLTAINYIAGTITQTCQTYLELVFGIDTITRAFHKSSSNHQILNDISSCLTAYSQCTTVYHQDSTLHAYVLDSCILKLTIPTTDPVPFISVAGENLPIVSVTVTINAPNTLAAELVFSLILVSDLTTDETMELKLKLNVKNDLIQPGYTNVLLSEYLRLEWPDYIKNENSTKLFNVMNFLLGSDVVFRLIFMRWLIFLITTLNIFDCNIDLHQSIVYCTSLLSNKTPYVSQCKLILLKPSTQFTFCNIGFETKTITVYIETSTRMIFRITAVAIGLIPVIISFNTDYSNKLLIQIDTSTSQYIDQIQIKSLISQFNTQLSDQWDTLNVSLLNTLFNTVKIQSARFIVKNVSEQWIFETLVIKTDLKAQQQTILTSILPTLWPKLQISFNDTTANIIIPLGEYYIHMSHNIGYDIQSTMLITKNIDDKKLTKYTPVYIRYHQIPIATLMNDSLYTIEIKAVNKGYVNYEKEKYFKFINSNEQIQASYAMITTDFSFADAFTLFSVTETLIPPYLWSTLNSLNIDYFLFEIEKYFHLSTQNYTHNINEFQFSIYVNKPLTIISNILELKSFQLDVTYQQSVFNAHIETTMDFHDDTNNKIYKCSLEANLPTINTLGKFKFDNTNNLTLSIVLKQFLSSDIVNSISTIPLLGTIIDHCSLEQFDIDVKYQSDEDGEQPANWVISAGTFIVTVANNITAEIGKIRLDNMKLLINYTKDQLPLAWEFEIEATVKFPATSLNTVTATLKLNNQKDDVLNYLLSGCLVSSSDKIKVNETLTLFVQSNEGQSLDTDPVLHNVSTMSIDEISFCALIPVTNTKEWIVQNFPLLISNPLTIDTFNFKKLYLNYALEPNTTTNDLHPSSKLLLGVVMNRILPSEDGSPVSLYSNSVTIEIICDDCQSTSSPDSVSTSLVSARIKPDTTIISDLLTLVNSMPLRDTGPKLLVIRLSHDMKWAAHIREVSTSCRKMLGVIDYIILQNLQSLDSSEISGLSS</sequence>
<dbReference type="EMBL" id="CAJOBC010009581">
    <property type="protein sequence ID" value="CAF3991430.1"/>
    <property type="molecule type" value="Genomic_DNA"/>
</dbReference>
<accession>A0A814YFX4</accession>
<proteinExistence type="predicted"/>
<reference evidence="1" key="1">
    <citation type="submission" date="2021-02" db="EMBL/GenBank/DDBJ databases">
        <authorList>
            <person name="Nowell W R."/>
        </authorList>
    </citation>
    <scope>NUCLEOTIDE SEQUENCE</scope>
</reference>
<dbReference type="EMBL" id="CAJNOQ010009576">
    <property type="protein sequence ID" value="CAF1228665.1"/>
    <property type="molecule type" value="Genomic_DNA"/>
</dbReference>
<dbReference type="Proteomes" id="UP000663829">
    <property type="component" value="Unassembled WGS sequence"/>
</dbReference>
<keyword evidence="3" id="KW-1185">Reference proteome</keyword>
<name>A0A814YFX4_9BILA</name>